<accession>A0AAJ1YEK3</accession>
<protein>
    <submittedName>
        <fullName evidence="1">Uncharacterized protein</fullName>
    </submittedName>
</protein>
<dbReference type="RefSeq" id="WP_309048161.1">
    <property type="nucleotide sequence ID" value="NZ_JAVIGA010000026.1"/>
</dbReference>
<dbReference type="AlphaFoldDB" id="A0AAJ1YEK3"/>
<dbReference type="Proteomes" id="UP001224622">
    <property type="component" value="Unassembled WGS sequence"/>
</dbReference>
<comment type="caution">
    <text evidence="1">The sequence shown here is derived from an EMBL/GenBank/DDBJ whole genome shotgun (WGS) entry which is preliminary data.</text>
</comment>
<proteinExistence type="predicted"/>
<name>A0AAJ1YEK3_SERFO</name>
<evidence type="ECO:0000313" key="2">
    <source>
        <dbReference type="Proteomes" id="UP001224622"/>
    </source>
</evidence>
<evidence type="ECO:0000313" key="1">
    <source>
        <dbReference type="EMBL" id="MDQ9128728.1"/>
    </source>
</evidence>
<sequence length="130" mass="13545">MPIKLTPAAMVAAGVVILLALASIVGAGVWLASRHYQPTIDNLNGLLATCQSNNRQQAASIASQNAGVTALQVLGELRKATAAEVQQKAQKAAQGDYAQANEVLAERSDGDVCAAASSAFDDELRRERAK</sequence>
<dbReference type="EMBL" id="JAVIGA010000026">
    <property type="protein sequence ID" value="MDQ9128728.1"/>
    <property type="molecule type" value="Genomic_DNA"/>
</dbReference>
<reference evidence="1" key="1">
    <citation type="submission" date="2023-08" db="EMBL/GenBank/DDBJ databases">
        <title>The Comparative Genomic Analysis of Yersiniaceae from Polar Regions.</title>
        <authorList>
            <person name="Goncharov A."/>
            <person name="Aslanov B."/>
            <person name="Kolodzhieva V."/>
            <person name="Azarov D."/>
            <person name="Mochov A."/>
            <person name="Lebedeva E."/>
        </authorList>
    </citation>
    <scope>NUCLEOTIDE SEQUENCE</scope>
    <source>
        <strain evidence="1">Vf</strain>
    </source>
</reference>
<gene>
    <name evidence="1" type="ORF">RDT67_20120</name>
</gene>
<organism evidence="1 2">
    <name type="scientific">Serratia fonticola</name>
    <dbReference type="NCBI Taxonomy" id="47917"/>
    <lineage>
        <taxon>Bacteria</taxon>
        <taxon>Pseudomonadati</taxon>
        <taxon>Pseudomonadota</taxon>
        <taxon>Gammaproteobacteria</taxon>
        <taxon>Enterobacterales</taxon>
        <taxon>Yersiniaceae</taxon>
        <taxon>Serratia</taxon>
    </lineage>
</organism>